<dbReference type="AlphaFoldDB" id="A0A1E7F461"/>
<evidence type="ECO:0000313" key="3">
    <source>
        <dbReference type="Proteomes" id="UP000095751"/>
    </source>
</evidence>
<dbReference type="OrthoDB" id="53718at2759"/>
<evidence type="ECO:0000313" key="2">
    <source>
        <dbReference type="EMBL" id="OEU12972.1"/>
    </source>
</evidence>
<dbReference type="EMBL" id="KV784363">
    <property type="protein sequence ID" value="OEU12972.1"/>
    <property type="molecule type" value="Genomic_DNA"/>
</dbReference>
<name>A0A1E7F461_9STRA</name>
<dbReference type="Proteomes" id="UP000095751">
    <property type="component" value="Unassembled WGS sequence"/>
</dbReference>
<gene>
    <name evidence="2" type="ORF">FRACYDRAFT_243261</name>
</gene>
<dbReference type="InParanoid" id="A0A1E7F461"/>
<feature type="compositionally biased region" description="Polar residues" evidence="1">
    <location>
        <begin position="36"/>
        <end position="47"/>
    </location>
</feature>
<organism evidence="2 3">
    <name type="scientific">Fragilariopsis cylindrus CCMP1102</name>
    <dbReference type="NCBI Taxonomy" id="635003"/>
    <lineage>
        <taxon>Eukaryota</taxon>
        <taxon>Sar</taxon>
        <taxon>Stramenopiles</taxon>
        <taxon>Ochrophyta</taxon>
        <taxon>Bacillariophyta</taxon>
        <taxon>Bacillariophyceae</taxon>
        <taxon>Bacillariophycidae</taxon>
        <taxon>Bacillariales</taxon>
        <taxon>Bacillariaceae</taxon>
        <taxon>Fragilariopsis</taxon>
    </lineage>
</organism>
<evidence type="ECO:0000256" key="1">
    <source>
        <dbReference type="SAM" id="MobiDB-lite"/>
    </source>
</evidence>
<reference evidence="2 3" key="1">
    <citation type="submission" date="2016-09" db="EMBL/GenBank/DDBJ databases">
        <title>Extensive genetic diversity and differential bi-allelic expression allows diatom success in the polar Southern Ocean.</title>
        <authorList>
            <consortium name="DOE Joint Genome Institute"/>
            <person name="Mock T."/>
            <person name="Otillar R.P."/>
            <person name="Strauss J."/>
            <person name="Dupont C."/>
            <person name="Frickenhaus S."/>
            <person name="Maumus F."/>
            <person name="Mcmullan M."/>
            <person name="Sanges R."/>
            <person name="Schmutz J."/>
            <person name="Toseland A."/>
            <person name="Valas R."/>
            <person name="Veluchamy A."/>
            <person name="Ward B.J."/>
            <person name="Allen A."/>
            <person name="Barry K."/>
            <person name="Falciatore A."/>
            <person name="Ferrante M."/>
            <person name="Fortunato A.E."/>
            <person name="Gloeckner G."/>
            <person name="Gruber A."/>
            <person name="Hipkin R."/>
            <person name="Janech M."/>
            <person name="Kroth P."/>
            <person name="Leese F."/>
            <person name="Lindquist E."/>
            <person name="Lyon B.R."/>
            <person name="Martin J."/>
            <person name="Mayer C."/>
            <person name="Parker M."/>
            <person name="Quesneville H."/>
            <person name="Raymond J."/>
            <person name="Uhlig C."/>
            <person name="Valentin K.U."/>
            <person name="Worden A.Z."/>
            <person name="Armbrust E.V."/>
            <person name="Bowler C."/>
            <person name="Green B."/>
            <person name="Moulton V."/>
            <person name="Van Oosterhout C."/>
            <person name="Grigoriev I."/>
        </authorList>
    </citation>
    <scope>NUCLEOTIDE SEQUENCE [LARGE SCALE GENOMIC DNA]</scope>
    <source>
        <strain evidence="2 3">CCMP1102</strain>
    </source>
</reference>
<feature type="compositionally biased region" description="Low complexity" evidence="1">
    <location>
        <begin position="57"/>
        <end position="67"/>
    </location>
</feature>
<feature type="region of interest" description="Disordered" evidence="1">
    <location>
        <begin position="36"/>
        <end position="70"/>
    </location>
</feature>
<accession>A0A1E7F461</accession>
<keyword evidence="3" id="KW-1185">Reference proteome</keyword>
<protein>
    <submittedName>
        <fullName evidence="2">Uncharacterized protein</fullName>
    </submittedName>
</protein>
<proteinExistence type="predicted"/>
<dbReference type="KEGG" id="fcy:FRACYDRAFT_243261"/>
<sequence>MYVGLRSGVDILVPIEKVLGSDSEFVINLRNKLAEPTSSSTARAISTNISSNHDDNNNSNNNNNNNDTGQQINWVREGTYFSIAGALDSVVIPLKLAICLPLARKILKIRGGR</sequence>